<keyword evidence="2" id="KW-1133">Transmembrane helix</keyword>
<dbReference type="InterPro" id="IPR000719">
    <property type="entry name" value="Prot_kinase_dom"/>
</dbReference>
<dbReference type="InterPro" id="IPR011009">
    <property type="entry name" value="Kinase-like_dom_sf"/>
</dbReference>
<feature type="region of interest" description="Disordered" evidence="1">
    <location>
        <begin position="249"/>
        <end position="268"/>
    </location>
</feature>
<gene>
    <name evidence="4" type="ORF">HD592_001164</name>
</gene>
<protein>
    <recommendedName>
        <fullName evidence="3">Protein kinase domain-containing protein</fullName>
    </recommendedName>
</protein>
<evidence type="ECO:0000256" key="2">
    <source>
        <dbReference type="SAM" id="Phobius"/>
    </source>
</evidence>
<dbReference type="RefSeq" id="WP_184452480.1">
    <property type="nucleotide sequence ID" value="NZ_JACHMK010000001.1"/>
</dbReference>
<comment type="caution">
    <text evidence="4">The sequence shown here is derived from an EMBL/GenBank/DDBJ whole genome shotgun (WGS) entry which is preliminary data.</text>
</comment>
<keyword evidence="5" id="KW-1185">Reference proteome</keyword>
<dbReference type="Proteomes" id="UP000617426">
    <property type="component" value="Unassembled WGS sequence"/>
</dbReference>
<keyword evidence="2" id="KW-0812">Transmembrane</keyword>
<dbReference type="SUPFAM" id="SSF56112">
    <property type="entry name" value="Protein kinase-like (PK-like)"/>
    <property type="match status" value="1"/>
</dbReference>
<evidence type="ECO:0000259" key="3">
    <source>
        <dbReference type="PROSITE" id="PS50011"/>
    </source>
</evidence>
<dbReference type="InterPro" id="IPR008266">
    <property type="entry name" value="Tyr_kinase_AS"/>
</dbReference>
<dbReference type="GO" id="GO:0005524">
    <property type="term" value="F:ATP binding"/>
    <property type="evidence" value="ECO:0007669"/>
    <property type="project" value="InterPro"/>
</dbReference>
<name>A0A923E2C4_9ACTO</name>
<dbReference type="GO" id="GO:0004672">
    <property type="term" value="F:protein kinase activity"/>
    <property type="evidence" value="ECO:0007669"/>
    <property type="project" value="InterPro"/>
</dbReference>
<organism evidence="4 5">
    <name type="scientific">Schaalia hyovaginalis</name>
    <dbReference type="NCBI Taxonomy" id="29316"/>
    <lineage>
        <taxon>Bacteria</taxon>
        <taxon>Bacillati</taxon>
        <taxon>Actinomycetota</taxon>
        <taxon>Actinomycetes</taxon>
        <taxon>Actinomycetales</taxon>
        <taxon>Actinomycetaceae</taxon>
        <taxon>Schaalia</taxon>
    </lineage>
</organism>
<feature type="transmembrane region" description="Helical" evidence="2">
    <location>
        <begin position="219"/>
        <end position="240"/>
    </location>
</feature>
<dbReference type="Gene3D" id="1.10.510.10">
    <property type="entry name" value="Transferase(Phosphotransferase) domain 1"/>
    <property type="match status" value="1"/>
</dbReference>
<feature type="domain" description="Protein kinase" evidence="3">
    <location>
        <begin position="1"/>
        <end position="319"/>
    </location>
</feature>
<keyword evidence="2" id="KW-0472">Membrane</keyword>
<dbReference type="EMBL" id="JACHMK010000001">
    <property type="protein sequence ID" value="MBB6334599.1"/>
    <property type="molecule type" value="Genomic_DNA"/>
</dbReference>
<evidence type="ECO:0000313" key="5">
    <source>
        <dbReference type="Proteomes" id="UP000617426"/>
    </source>
</evidence>
<proteinExistence type="predicted"/>
<dbReference type="AlphaFoldDB" id="A0A923E2C4"/>
<dbReference type="Pfam" id="PF00069">
    <property type="entry name" value="Pkinase"/>
    <property type="match status" value="1"/>
</dbReference>
<sequence>MEINGYELGSIAFVTSRGPLWSTCTPDGTPALLSLHSKAEGEEWSERWKAWALVRSARIARLLDVVRHDDGRWALIQERVPGRALDLLIGTAALRPESLRRGIVSDIREALEALHSAGLVHGDVSPRNVLIDENGRAVLVDLAFPPRAGGGTPGFSVSEVKDEAGDLSALEAIASALDLRAEGGGAECSPADDAVGIVRRASESAVTVTARAKRSPRPVLAGILGLALVACAAAAVVLSAPSDGGAQARAIPSPGLGGSDPGSCPSREEARTEIAKILAARDEAIAQADVRGLEGRVGGALGAQDRERLEVLIKADARLSGLETRAEILADPECDGEEVRVDVRLLQSGAEICRKGVCEAGPGPQAGELRLVFPAGAWIVIDAKTYKG</sequence>
<evidence type="ECO:0000313" key="4">
    <source>
        <dbReference type="EMBL" id="MBB6334599.1"/>
    </source>
</evidence>
<accession>A0A923E2C4</accession>
<dbReference type="PROSITE" id="PS00109">
    <property type="entry name" value="PROTEIN_KINASE_TYR"/>
    <property type="match status" value="1"/>
</dbReference>
<reference evidence="4" key="1">
    <citation type="submission" date="2020-08" db="EMBL/GenBank/DDBJ databases">
        <title>Sequencing the genomes of 1000 actinobacteria strains.</title>
        <authorList>
            <person name="Klenk H.-P."/>
        </authorList>
    </citation>
    <scope>NUCLEOTIDE SEQUENCE</scope>
    <source>
        <strain evidence="4">DSM 10695</strain>
    </source>
</reference>
<dbReference type="PROSITE" id="PS50011">
    <property type="entry name" value="PROTEIN_KINASE_DOM"/>
    <property type="match status" value="1"/>
</dbReference>
<evidence type="ECO:0000256" key="1">
    <source>
        <dbReference type="SAM" id="MobiDB-lite"/>
    </source>
</evidence>